<dbReference type="AlphaFoldDB" id="A0A835Y6K0"/>
<dbReference type="Gene3D" id="3.10.20.90">
    <property type="entry name" value="Phosphatidylinositol 3-kinase Catalytic Subunit, Chain A, domain 1"/>
    <property type="match status" value="1"/>
</dbReference>
<evidence type="ECO:0000259" key="2">
    <source>
        <dbReference type="PROSITE" id="PS50053"/>
    </source>
</evidence>
<dbReference type="Pfam" id="PF00240">
    <property type="entry name" value="ubiquitin"/>
    <property type="match status" value="1"/>
</dbReference>
<dbReference type="InterPro" id="IPR000626">
    <property type="entry name" value="Ubiquitin-like_dom"/>
</dbReference>
<comment type="caution">
    <text evidence="3">The sequence shown here is derived from an EMBL/GenBank/DDBJ whole genome shotgun (WGS) entry which is preliminary data.</text>
</comment>
<proteinExistence type="predicted"/>
<dbReference type="OrthoDB" id="534247at2759"/>
<name>A0A835Y6K0_9CHLO</name>
<evidence type="ECO:0000313" key="4">
    <source>
        <dbReference type="Proteomes" id="UP000612055"/>
    </source>
</evidence>
<feature type="compositionally biased region" description="Basic and acidic residues" evidence="1">
    <location>
        <begin position="9"/>
        <end position="27"/>
    </location>
</feature>
<dbReference type="Proteomes" id="UP000612055">
    <property type="component" value="Unassembled WGS sequence"/>
</dbReference>
<feature type="region of interest" description="Disordered" evidence="1">
    <location>
        <begin position="1"/>
        <end position="27"/>
    </location>
</feature>
<dbReference type="EMBL" id="JAEHOE010000023">
    <property type="protein sequence ID" value="KAG2495668.1"/>
    <property type="molecule type" value="Genomic_DNA"/>
</dbReference>
<dbReference type="PANTHER" id="PTHR41749:SF1">
    <property type="entry name" value="UBIQUITIN-LIKE DOMAIN-CONTAINING PROTEIN"/>
    <property type="match status" value="1"/>
</dbReference>
<keyword evidence="4" id="KW-1185">Reference proteome</keyword>
<dbReference type="PROSITE" id="PS50053">
    <property type="entry name" value="UBIQUITIN_2"/>
    <property type="match status" value="1"/>
</dbReference>
<gene>
    <name evidence="3" type="ORF">HYH03_006268</name>
</gene>
<evidence type="ECO:0000256" key="1">
    <source>
        <dbReference type="SAM" id="MobiDB-lite"/>
    </source>
</evidence>
<feature type="domain" description="Ubiquitin-like" evidence="2">
    <location>
        <begin position="31"/>
        <end position="89"/>
    </location>
</feature>
<protein>
    <recommendedName>
        <fullName evidence="2">Ubiquitin-like domain-containing protein</fullName>
    </recommendedName>
</protein>
<sequence length="105" mass="11177">MDLSGVDLESSREKAARAKAQEQHAEQGDDCTLLFTLPGKQKASHKFKTGVTVAYVKAQLAEAHGLEFAKLKLLLGGKLMIDPLSLADCKGIAPGKEVEVEVSLG</sequence>
<dbReference type="InterPro" id="IPR029071">
    <property type="entry name" value="Ubiquitin-like_domsf"/>
</dbReference>
<organism evidence="3 4">
    <name type="scientific">Edaphochlamys debaryana</name>
    <dbReference type="NCBI Taxonomy" id="47281"/>
    <lineage>
        <taxon>Eukaryota</taxon>
        <taxon>Viridiplantae</taxon>
        <taxon>Chlorophyta</taxon>
        <taxon>core chlorophytes</taxon>
        <taxon>Chlorophyceae</taxon>
        <taxon>CS clade</taxon>
        <taxon>Chlamydomonadales</taxon>
        <taxon>Chlamydomonadales incertae sedis</taxon>
        <taxon>Edaphochlamys</taxon>
    </lineage>
</organism>
<reference evidence="3" key="1">
    <citation type="journal article" date="2020" name="bioRxiv">
        <title>Comparative genomics of Chlamydomonas.</title>
        <authorList>
            <person name="Craig R.J."/>
            <person name="Hasan A.R."/>
            <person name="Ness R.W."/>
            <person name="Keightley P.D."/>
        </authorList>
    </citation>
    <scope>NUCLEOTIDE SEQUENCE</scope>
    <source>
        <strain evidence="3">CCAP 11/70</strain>
    </source>
</reference>
<evidence type="ECO:0000313" key="3">
    <source>
        <dbReference type="EMBL" id="KAG2495668.1"/>
    </source>
</evidence>
<dbReference type="SUPFAM" id="SSF54236">
    <property type="entry name" value="Ubiquitin-like"/>
    <property type="match status" value="1"/>
</dbReference>
<dbReference type="PANTHER" id="PTHR41749">
    <property type="entry name" value="UBIQUITIN-LIKE DOMAIN-CONTAINING PROTEIN"/>
    <property type="match status" value="1"/>
</dbReference>
<accession>A0A835Y6K0</accession>